<dbReference type="KEGG" id="marh:Mia14_0255"/>
<organism evidence="2 3">
    <name type="scientific">Candidatus Mancarchaeum acidiphilum</name>
    <dbReference type="NCBI Taxonomy" id="1920749"/>
    <lineage>
        <taxon>Archaea</taxon>
        <taxon>Candidatus Micrarchaeota</taxon>
        <taxon>Candidatus Mancarchaeum</taxon>
    </lineage>
</organism>
<accession>A0A218NM95</accession>
<sequence length="79" mass="8735">MKQYLNKIRKRFEMAGSKKGQGSIEYLLMLSAVSIIIVIALAMIVQLKGDAIGIFYNSSTNQSLANEIGREIANISSKR</sequence>
<dbReference type="Pfam" id="PF04021">
    <property type="entry name" value="Class_IIIsignal"/>
    <property type="match status" value="1"/>
</dbReference>
<dbReference type="AlphaFoldDB" id="A0A218NM95"/>
<dbReference type="InterPro" id="IPR007166">
    <property type="entry name" value="Class3_signal_pept_motif"/>
</dbReference>
<keyword evidence="1" id="KW-0472">Membrane</keyword>
<reference evidence="2 3" key="1">
    <citation type="journal article" date="2017" name="Nat. Commun.">
        <title>'ARMAN' archaea depend on association with euryarchaeal host in culture and in situ.</title>
        <authorList>
            <person name="Golyshina O."/>
            <person name="Toshchakov S."/>
            <person name="Makarova K."/>
            <person name="Gavrilov S."/>
            <person name="Korzhenkov A."/>
            <person name="La Cono V."/>
            <person name="Arcadi E."/>
            <person name="Nechitaylo T."/>
            <person name="Ferrer M."/>
            <person name="Kublanov I."/>
            <person name="Wolf Y."/>
            <person name="Yakimov M."/>
            <person name="Golyshin P."/>
            <person name="Slesarev A."/>
            <person name="Kozyavkin S."/>
        </authorList>
    </citation>
    <scope>NUCLEOTIDE SEQUENCE [LARGE SCALE GENOMIC DNA]</scope>
    <source>
        <strain evidence="2 3">Mia14</strain>
    </source>
</reference>
<name>A0A218NM95_9ARCH</name>
<dbReference type="RefSeq" id="WP_088819749.1">
    <property type="nucleotide sequence ID" value="NZ_CP019964.1"/>
</dbReference>
<protein>
    <recommendedName>
        <fullName evidence="4">Class III signal peptide</fullName>
    </recommendedName>
</protein>
<dbReference type="EMBL" id="CP019964">
    <property type="protein sequence ID" value="ASI13586.1"/>
    <property type="molecule type" value="Genomic_DNA"/>
</dbReference>
<proteinExistence type="predicted"/>
<evidence type="ECO:0000313" key="2">
    <source>
        <dbReference type="EMBL" id="ASI13586.1"/>
    </source>
</evidence>
<dbReference type="GeneID" id="33313813"/>
<feature type="transmembrane region" description="Helical" evidence="1">
    <location>
        <begin position="26"/>
        <end position="47"/>
    </location>
</feature>
<dbReference type="Proteomes" id="UP000197679">
    <property type="component" value="Chromosome"/>
</dbReference>
<evidence type="ECO:0000313" key="3">
    <source>
        <dbReference type="Proteomes" id="UP000197679"/>
    </source>
</evidence>
<keyword evidence="3" id="KW-1185">Reference proteome</keyword>
<keyword evidence="1" id="KW-0812">Transmembrane</keyword>
<evidence type="ECO:0000256" key="1">
    <source>
        <dbReference type="SAM" id="Phobius"/>
    </source>
</evidence>
<gene>
    <name evidence="2" type="ORF">Mia14_0255</name>
</gene>
<evidence type="ECO:0008006" key="4">
    <source>
        <dbReference type="Google" id="ProtNLM"/>
    </source>
</evidence>
<keyword evidence="1" id="KW-1133">Transmembrane helix</keyword>